<comment type="caution">
    <text evidence="2">The sequence shown here is derived from an EMBL/GenBank/DDBJ whole genome shotgun (WGS) entry which is preliminary data.</text>
</comment>
<accession>A0AA40LUY1</accession>
<evidence type="ECO:0000256" key="1">
    <source>
        <dbReference type="SAM" id="MobiDB-lite"/>
    </source>
</evidence>
<protein>
    <submittedName>
        <fullName evidence="2">Uncharacterized protein</fullName>
    </submittedName>
</protein>
<dbReference type="EMBL" id="JAULJE010000003">
    <property type="protein sequence ID" value="KAK1344807.1"/>
    <property type="molecule type" value="Genomic_DNA"/>
</dbReference>
<feature type="non-terminal residue" evidence="2">
    <location>
        <position position="112"/>
    </location>
</feature>
<sequence length="112" mass="12307">MTARLGLLPPLTGSTILQRPMPAMFCARPPGVLKEFLLWVKCYETASHAIEKSFVKGRDNQCSKLNCCLILRSCHSHVSSFSITTLINKHPSISRQDPPPAKGLELATSSND</sequence>
<evidence type="ECO:0000313" key="3">
    <source>
        <dbReference type="Proteomes" id="UP001177744"/>
    </source>
</evidence>
<reference evidence="2" key="1">
    <citation type="submission" date="2023-06" db="EMBL/GenBank/DDBJ databases">
        <title>Reference genome for the Northern bat (Eptesicus nilssonii), a most northern bat species.</title>
        <authorList>
            <person name="Laine V.N."/>
            <person name="Pulliainen A.T."/>
            <person name="Lilley T.M."/>
        </authorList>
    </citation>
    <scope>NUCLEOTIDE SEQUENCE</scope>
    <source>
        <strain evidence="2">BLF_Eptnil</strain>
        <tissue evidence="2">Kidney</tissue>
    </source>
</reference>
<feature type="region of interest" description="Disordered" evidence="1">
    <location>
        <begin position="90"/>
        <end position="112"/>
    </location>
</feature>
<dbReference type="Proteomes" id="UP001177744">
    <property type="component" value="Unassembled WGS sequence"/>
</dbReference>
<dbReference type="AlphaFoldDB" id="A0AA40LUY1"/>
<keyword evidence="3" id="KW-1185">Reference proteome</keyword>
<evidence type="ECO:0000313" key="2">
    <source>
        <dbReference type="EMBL" id="KAK1344807.1"/>
    </source>
</evidence>
<proteinExistence type="predicted"/>
<organism evidence="2 3">
    <name type="scientific">Cnephaeus nilssonii</name>
    <name type="common">Northern bat</name>
    <name type="synonym">Eptesicus nilssonii</name>
    <dbReference type="NCBI Taxonomy" id="3371016"/>
    <lineage>
        <taxon>Eukaryota</taxon>
        <taxon>Metazoa</taxon>
        <taxon>Chordata</taxon>
        <taxon>Craniata</taxon>
        <taxon>Vertebrata</taxon>
        <taxon>Euteleostomi</taxon>
        <taxon>Mammalia</taxon>
        <taxon>Eutheria</taxon>
        <taxon>Laurasiatheria</taxon>
        <taxon>Chiroptera</taxon>
        <taxon>Yangochiroptera</taxon>
        <taxon>Vespertilionidae</taxon>
        <taxon>Cnephaeus</taxon>
    </lineage>
</organism>
<name>A0AA40LUY1_CNENI</name>
<gene>
    <name evidence="2" type="ORF">QTO34_013508</name>
</gene>